<comment type="subcellular location">
    <subcellularLocation>
        <location evidence="1">Cytoplasm</location>
    </subcellularLocation>
</comment>
<evidence type="ECO:0000313" key="6">
    <source>
        <dbReference type="EMBL" id="KAG4411157.1"/>
    </source>
</evidence>
<evidence type="ECO:0000256" key="1">
    <source>
        <dbReference type="ARBA" id="ARBA00004496"/>
    </source>
</evidence>
<organism evidence="6 7">
    <name type="scientific">Cadophora malorum</name>
    <dbReference type="NCBI Taxonomy" id="108018"/>
    <lineage>
        <taxon>Eukaryota</taxon>
        <taxon>Fungi</taxon>
        <taxon>Dikarya</taxon>
        <taxon>Ascomycota</taxon>
        <taxon>Pezizomycotina</taxon>
        <taxon>Leotiomycetes</taxon>
        <taxon>Helotiales</taxon>
        <taxon>Ploettnerulaceae</taxon>
        <taxon>Cadophora</taxon>
    </lineage>
</organism>
<evidence type="ECO:0000259" key="5">
    <source>
        <dbReference type="Pfam" id="PF24864"/>
    </source>
</evidence>
<comment type="caution">
    <text evidence="6">The sequence shown here is derived from an EMBL/GenBank/DDBJ whole genome shotgun (WGS) entry which is preliminary data.</text>
</comment>
<reference evidence="6" key="1">
    <citation type="submission" date="2021-02" db="EMBL/GenBank/DDBJ databases">
        <title>Genome sequence Cadophora malorum strain M34.</title>
        <authorList>
            <person name="Stefanovic E."/>
            <person name="Vu D."/>
            <person name="Scully C."/>
            <person name="Dijksterhuis J."/>
            <person name="Roader J."/>
            <person name="Houbraken J."/>
        </authorList>
    </citation>
    <scope>NUCLEOTIDE SEQUENCE</scope>
    <source>
        <strain evidence="6">M34</strain>
    </source>
</reference>
<evidence type="ECO:0000256" key="2">
    <source>
        <dbReference type="ARBA" id="ARBA00022490"/>
    </source>
</evidence>
<keyword evidence="3" id="KW-0677">Repeat</keyword>
<evidence type="ECO:0000313" key="7">
    <source>
        <dbReference type="Proteomes" id="UP000664132"/>
    </source>
</evidence>
<feature type="domain" description="DUF7730" evidence="5">
    <location>
        <begin position="2"/>
        <end position="71"/>
    </location>
</feature>
<dbReference type="PANTHER" id="PTHR45783:SF3">
    <property type="entry name" value="KINESIN LIGHT CHAIN"/>
    <property type="match status" value="1"/>
</dbReference>
<dbReference type="Gene3D" id="1.25.40.10">
    <property type="entry name" value="Tetratricopeptide repeat domain"/>
    <property type="match status" value="2"/>
</dbReference>
<keyword evidence="7" id="KW-1185">Reference proteome</keyword>
<dbReference type="GO" id="GO:0005871">
    <property type="term" value="C:kinesin complex"/>
    <property type="evidence" value="ECO:0007669"/>
    <property type="project" value="InterPro"/>
</dbReference>
<sequence>MEYLPLTLLPQRLSTIRNLRLSFDFTGPPPINLDLYWPPSGLNPIMTFSKRQKKWQNIWRILAAMTGLCQLDTISTINDLTLALINVEPPRFSKAENLLRTSANHINPSCGKAHPNSITIQINLCNVLKRSGKDIEAAKNLHVAFQGRKEEFGADHPANLQTEYCLARVILAQGRAVEATEMLQASMLREVQVLGGQHEQTLSTPRLHGLALFNQRKCSEDEQLFRQVLSTRENILGMEHENTLIARNNLEAALGEPKKMERVGMYLSRITYIRQRVAPDDYHTLRVKSNLWFALEQQGKVVESDAIFNDLLADIKALPASFMDVESFKDNVTCEEEWYFWRLWNGSFDFPTLRARKRMADWIRMKPSAAVQVGGTGTTGGGMARMFSSFVKTDSQGSADELAAEIYCEVIRNMERTCGRDCEEVRVVNEDYAMLLEKQGKVHEAARVVKRLSGSGI</sequence>
<dbReference type="InterPro" id="IPR011990">
    <property type="entry name" value="TPR-like_helical_dom_sf"/>
</dbReference>
<dbReference type="GO" id="GO:0007018">
    <property type="term" value="P:microtubule-based movement"/>
    <property type="evidence" value="ECO:0007669"/>
    <property type="project" value="TreeGrafter"/>
</dbReference>
<name>A0A8H7T0U1_9HELO</name>
<dbReference type="AlphaFoldDB" id="A0A8H7T0U1"/>
<dbReference type="GO" id="GO:0019894">
    <property type="term" value="F:kinesin binding"/>
    <property type="evidence" value="ECO:0007669"/>
    <property type="project" value="TreeGrafter"/>
</dbReference>
<protein>
    <recommendedName>
        <fullName evidence="5">DUF7730 domain-containing protein</fullName>
    </recommendedName>
</protein>
<evidence type="ECO:0000256" key="3">
    <source>
        <dbReference type="ARBA" id="ARBA00022737"/>
    </source>
</evidence>
<dbReference type="PANTHER" id="PTHR45783">
    <property type="entry name" value="KINESIN LIGHT CHAIN"/>
    <property type="match status" value="1"/>
</dbReference>
<dbReference type="GO" id="GO:0005737">
    <property type="term" value="C:cytoplasm"/>
    <property type="evidence" value="ECO:0007669"/>
    <property type="project" value="UniProtKB-SubCell"/>
</dbReference>
<proteinExistence type="predicted"/>
<dbReference type="Pfam" id="PF13374">
    <property type="entry name" value="TPR_10"/>
    <property type="match status" value="2"/>
</dbReference>
<evidence type="ECO:0000256" key="4">
    <source>
        <dbReference type="ARBA" id="ARBA00022803"/>
    </source>
</evidence>
<dbReference type="InterPro" id="IPR002151">
    <property type="entry name" value="Kinesin_light"/>
</dbReference>
<dbReference type="InterPro" id="IPR056632">
    <property type="entry name" value="DUF7730"/>
</dbReference>
<keyword evidence="2" id="KW-0963">Cytoplasm</keyword>
<keyword evidence="4" id="KW-0802">TPR repeat</keyword>
<dbReference type="SUPFAM" id="SSF48452">
    <property type="entry name" value="TPR-like"/>
    <property type="match status" value="1"/>
</dbReference>
<dbReference type="OrthoDB" id="3502685at2759"/>
<dbReference type="EMBL" id="JAFJYH010000513">
    <property type="protein sequence ID" value="KAG4411157.1"/>
    <property type="molecule type" value="Genomic_DNA"/>
</dbReference>
<accession>A0A8H7T0U1</accession>
<dbReference type="Pfam" id="PF24864">
    <property type="entry name" value="DUF7730"/>
    <property type="match status" value="1"/>
</dbReference>
<dbReference type="Proteomes" id="UP000664132">
    <property type="component" value="Unassembled WGS sequence"/>
</dbReference>
<gene>
    <name evidence="6" type="ORF">IFR04_015713</name>
</gene>